<name>A0A9Q1DQ26_CONCO</name>
<dbReference type="EMBL" id="JAFJMO010000005">
    <property type="protein sequence ID" value="KAJ8276136.1"/>
    <property type="molecule type" value="Genomic_DNA"/>
</dbReference>
<organism evidence="2 3">
    <name type="scientific">Conger conger</name>
    <name type="common">Conger eel</name>
    <name type="synonym">Muraena conger</name>
    <dbReference type="NCBI Taxonomy" id="82655"/>
    <lineage>
        <taxon>Eukaryota</taxon>
        <taxon>Metazoa</taxon>
        <taxon>Chordata</taxon>
        <taxon>Craniata</taxon>
        <taxon>Vertebrata</taxon>
        <taxon>Euteleostomi</taxon>
        <taxon>Actinopterygii</taxon>
        <taxon>Neopterygii</taxon>
        <taxon>Teleostei</taxon>
        <taxon>Anguilliformes</taxon>
        <taxon>Congridae</taxon>
        <taxon>Conger</taxon>
    </lineage>
</organism>
<proteinExistence type="predicted"/>
<gene>
    <name evidence="2" type="ORF">COCON_G00078880</name>
</gene>
<comment type="caution">
    <text evidence="2">The sequence shown here is derived from an EMBL/GenBank/DDBJ whole genome shotgun (WGS) entry which is preliminary data.</text>
</comment>
<dbReference type="AlphaFoldDB" id="A0A9Q1DQ26"/>
<sequence length="251" mass="28487">MDKKLHVTIQHGQSQLLVRKCAECCTLFHCPFCKPEVFKPAVQTKLLKHLEAHKNQALQYKGYTIYKCNLDCTRRSHFHCCGCLSLFEQKKRFMKHMLNCEGTLKAEVRSVSEDEAKIHPVSKDEAEVHHVSKGEAEGHHVPGYNTSYIGVMGHYLTLLPPLESEPADDSCETISDTHLDEDLDHNTSINSAGAATGRTSGAGPAEDLKALYRHFLLKEMENRDQEMAYRALKMRKLEKEILLLNKQVDKP</sequence>
<reference evidence="2" key="1">
    <citation type="journal article" date="2023" name="Science">
        <title>Genome structures resolve the early diversification of teleost fishes.</title>
        <authorList>
            <person name="Parey E."/>
            <person name="Louis A."/>
            <person name="Montfort J."/>
            <person name="Bouchez O."/>
            <person name="Roques C."/>
            <person name="Iampietro C."/>
            <person name="Lluch J."/>
            <person name="Castinel A."/>
            <person name="Donnadieu C."/>
            <person name="Desvignes T."/>
            <person name="Floi Bucao C."/>
            <person name="Jouanno E."/>
            <person name="Wen M."/>
            <person name="Mejri S."/>
            <person name="Dirks R."/>
            <person name="Jansen H."/>
            <person name="Henkel C."/>
            <person name="Chen W.J."/>
            <person name="Zahm M."/>
            <person name="Cabau C."/>
            <person name="Klopp C."/>
            <person name="Thompson A.W."/>
            <person name="Robinson-Rechavi M."/>
            <person name="Braasch I."/>
            <person name="Lecointre G."/>
            <person name="Bobe J."/>
            <person name="Postlethwait J.H."/>
            <person name="Berthelot C."/>
            <person name="Roest Crollius H."/>
            <person name="Guiguen Y."/>
        </authorList>
    </citation>
    <scope>NUCLEOTIDE SEQUENCE</scope>
    <source>
        <strain evidence="2">Concon-B</strain>
    </source>
</reference>
<dbReference type="Proteomes" id="UP001152803">
    <property type="component" value="Unassembled WGS sequence"/>
</dbReference>
<accession>A0A9Q1DQ26</accession>
<feature type="compositionally biased region" description="Low complexity" evidence="1">
    <location>
        <begin position="191"/>
        <end position="203"/>
    </location>
</feature>
<keyword evidence="3" id="KW-1185">Reference proteome</keyword>
<feature type="region of interest" description="Disordered" evidence="1">
    <location>
        <begin position="181"/>
        <end position="203"/>
    </location>
</feature>
<evidence type="ECO:0000313" key="3">
    <source>
        <dbReference type="Proteomes" id="UP001152803"/>
    </source>
</evidence>
<protein>
    <submittedName>
        <fullName evidence="2">Uncharacterized protein</fullName>
    </submittedName>
</protein>
<evidence type="ECO:0000313" key="2">
    <source>
        <dbReference type="EMBL" id="KAJ8276136.1"/>
    </source>
</evidence>
<dbReference type="OrthoDB" id="6159302at2759"/>
<evidence type="ECO:0000256" key="1">
    <source>
        <dbReference type="SAM" id="MobiDB-lite"/>
    </source>
</evidence>